<sequence length="385" mass="43588">MKNFLLLFCFVSLIFSSCRKKKDDPKPPVNETIIATALYGRIYSMNAQTKNVNWSTEEYFMNAEPAIHNNIVYVGKLNELGPSYIIGYDLTTGKEVYKLDLDRSLVIRSYTSNLIVTDKYIFALTESKVLAIDRIQKKILWTWATESYGANRVRLTYNNETLYADTGEFLCAIDCNTGKPIWESDHYKGNQLVNPSATLYKNFIYLSAGSSDNQDEPLYAFDRETGVLKWKNDEAKNAYSAVIHENSLFVGTRQGNFYALDPVTGSTQWSINLNSSEFFYAPCVSGNYAFIANGVKLYAIDIKARKVSWTYYLDSPPLFVSDPVAANDKVYIKSSKLYAFDIYTGLPEIISSPDPKYPFGGVPITIIDSNKKIHCSLNSEMKSQY</sequence>
<dbReference type="OrthoDB" id="7012117at2"/>
<dbReference type="InterPro" id="IPR018391">
    <property type="entry name" value="PQQ_b-propeller_rpt"/>
</dbReference>
<dbReference type="Gene3D" id="2.130.10.10">
    <property type="entry name" value="YVTN repeat-like/Quinoprotein amine dehydrogenase"/>
    <property type="match status" value="2"/>
</dbReference>
<dbReference type="InterPro" id="IPR002372">
    <property type="entry name" value="PQQ_rpt_dom"/>
</dbReference>
<dbReference type="PANTHER" id="PTHR34512:SF30">
    <property type="entry name" value="OUTER MEMBRANE PROTEIN ASSEMBLY FACTOR BAMB"/>
    <property type="match status" value="1"/>
</dbReference>
<protein>
    <recommendedName>
        <fullName evidence="1">Pyrrolo-quinoline quinone repeat domain-containing protein</fullName>
    </recommendedName>
</protein>
<dbReference type="Pfam" id="PF13360">
    <property type="entry name" value="PQQ_2"/>
    <property type="match status" value="2"/>
</dbReference>
<dbReference type="PANTHER" id="PTHR34512">
    <property type="entry name" value="CELL SURFACE PROTEIN"/>
    <property type="match status" value="1"/>
</dbReference>
<dbReference type="InterPro" id="IPR011047">
    <property type="entry name" value="Quinoprotein_ADH-like_sf"/>
</dbReference>
<organism evidence="2 3">
    <name type="scientific">Siphonobacter curvatus</name>
    <dbReference type="NCBI Taxonomy" id="2094562"/>
    <lineage>
        <taxon>Bacteria</taxon>
        <taxon>Pseudomonadati</taxon>
        <taxon>Bacteroidota</taxon>
        <taxon>Cytophagia</taxon>
        <taxon>Cytophagales</taxon>
        <taxon>Cytophagaceae</taxon>
        <taxon>Siphonobacter</taxon>
    </lineage>
</organism>
<gene>
    <name evidence="2" type="ORF">C5O19_11125</name>
</gene>
<dbReference type="EMBL" id="PTRA01000001">
    <property type="protein sequence ID" value="PQA60138.1"/>
    <property type="molecule type" value="Genomic_DNA"/>
</dbReference>
<proteinExistence type="predicted"/>
<accession>A0A2S7IR73</accession>
<dbReference type="InterPro" id="IPR015943">
    <property type="entry name" value="WD40/YVTN_repeat-like_dom_sf"/>
</dbReference>
<dbReference type="AlphaFoldDB" id="A0A2S7IR73"/>
<dbReference type="Proteomes" id="UP000239590">
    <property type="component" value="Unassembled WGS sequence"/>
</dbReference>
<evidence type="ECO:0000259" key="1">
    <source>
        <dbReference type="Pfam" id="PF13360"/>
    </source>
</evidence>
<reference evidence="3" key="1">
    <citation type="submission" date="2018-02" db="EMBL/GenBank/DDBJ databases">
        <title>Genome sequencing of Solimonas sp. HR-BB.</title>
        <authorList>
            <person name="Lee Y."/>
            <person name="Jeon C.O."/>
        </authorList>
    </citation>
    <scope>NUCLEOTIDE SEQUENCE [LARGE SCALE GENOMIC DNA]</scope>
    <source>
        <strain evidence="3">HR-U</strain>
    </source>
</reference>
<evidence type="ECO:0000313" key="2">
    <source>
        <dbReference type="EMBL" id="PQA60138.1"/>
    </source>
</evidence>
<dbReference type="SMART" id="SM00564">
    <property type="entry name" value="PQQ"/>
    <property type="match status" value="7"/>
</dbReference>
<keyword evidence="3" id="KW-1185">Reference proteome</keyword>
<dbReference type="SUPFAM" id="SSF50998">
    <property type="entry name" value="Quinoprotein alcohol dehydrogenase-like"/>
    <property type="match status" value="1"/>
</dbReference>
<evidence type="ECO:0000313" key="3">
    <source>
        <dbReference type="Proteomes" id="UP000239590"/>
    </source>
</evidence>
<name>A0A2S7IR73_9BACT</name>
<feature type="domain" description="Pyrrolo-quinoline quinone repeat" evidence="1">
    <location>
        <begin position="216"/>
        <end position="345"/>
    </location>
</feature>
<dbReference type="PROSITE" id="PS51257">
    <property type="entry name" value="PROKAR_LIPOPROTEIN"/>
    <property type="match status" value="1"/>
</dbReference>
<comment type="caution">
    <text evidence="2">The sequence shown here is derived from an EMBL/GenBank/DDBJ whole genome shotgun (WGS) entry which is preliminary data.</text>
</comment>
<feature type="domain" description="Pyrrolo-quinoline quinone repeat" evidence="1">
    <location>
        <begin position="85"/>
        <end position="203"/>
    </location>
</feature>